<gene>
    <name evidence="2" type="ORF">LV83_00615</name>
</gene>
<name>A0A327PV46_9BACT</name>
<organism evidence="2 3">
    <name type="scientific">Algoriphagus yeomjeoni</name>
    <dbReference type="NCBI Taxonomy" id="291403"/>
    <lineage>
        <taxon>Bacteria</taxon>
        <taxon>Pseudomonadati</taxon>
        <taxon>Bacteroidota</taxon>
        <taxon>Cytophagia</taxon>
        <taxon>Cytophagales</taxon>
        <taxon>Cyclobacteriaceae</taxon>
        <taxon>Algoriphagus</taxon>
    </lineage>
</organism>
<dbReference type="Pfam" id="PF04170">
    <property type="entry name" value="NlpE"/>
    <property type="match status" value="1"/>
</dbReference>
<reference evidence="2 3" key="1">
    <citation type="submission" date="2018-06" db="EMBL/GenBank/DDBJ databases">
        <title>Genomic Encyclopedia of Archaeal and Bacterial Type Strains, Phase II (KMG-II): from individual species to whole genera.</title>
        <authorList>
            <person name="Goeker M."/>
        </authorList>
    </citation>
    <scope>NUCLEOTIDE SEQUENCE [LARGE SCALE GENOMIC DNA]</scope>
    <source>
        <strain evidence="2 3">DSM 23446</strain>
    </source>
</reference>
<evidence type="ECO:0000313" key="3">
    <source>
        <dbReference type="Proteomes" id="UP000249610"/>
    </source>
</evidence>
<comment type="caution">
    <text evidence="2">The sequence shown here is derived from an EMBL/GenBank/DDBJ whole genome shotgun (WGS) entry which is preliminary data.</text>
</comment>
<proteinExistence type="predicted"/>
<evidence type="ECO:0000256" key="1">
    <source>
        <dbReference type="SAM" id="SignalP"/>
    </source>
</evidence>
<feature type="signal peptide" evidence="1">
    <location>
        <begin position="1"/>
        <end position="22"/>
    </location>
</feature>
<dbReference type="AlphaFoldDB" id="A0A327PV46"/>
<keyword evidence="1" id="KW-0732">Signal</keyword>
<accession>A0A327PV46</accession>
<dbReference type="Proteomes" id="UP000249610">
    <property type="component" value="Unassembled WGS sequence"/>
</dbReference>
<dbReference type="PROSITE" id="PS51257">
    <property type="entry name" value="PROKAR_LIPOPROTEIN"/>
    <property type="match status" value="1"/>
</dbReference>
<evidence type="ECO:0000313" key="2">
    <source>
        <dbReference type="EMBL" id="RAI95364.1"/>
    </source>
</evidence>
<feature type="chain" id="PRO_5016304245" evidence="1">
    <location>
        <begin position="23"/>
        <end position="152"/>
    </location>
</feature>
<dbReference type="EMBL" id="QLLK01000001">
    <property type="protein sequence ID" value="RAI95364.1"/>
    <property type="molecule type" value="Genomic_DNA"/>
</dbReference>
<sequence length="152" mass="16957">MNKNLILLGLFASLALTTSCSNSESTSENEEEIIVSDQYLYEGDNSATALDWNGTYKGTVPCASCEGIETTLTLNTDRTYKLSTHYFGRNDALEEDDMGTFTWDETGSIITLEQVSNGPRQYKVGENRLWQLDMDGNMITGDLADHYILTKQ</sequence>
<dbReference type="InterPro" id="IPR007298">
    <property type="entry name" value="Cu-R_lipoprotein_NlpE"/>
</dbReference>
<dbReference type="RefSeq" id="WP_111610033.1">
    <property type="nucleotide sequence ID" value="NZ_QLLK01000001.1"/>
</dbReference>
<keyword evidence="3" id="KW-1185">Reference proteome</keyword>
<dbReference type="Gene3D" id="2.40.128.640">
    <property type="match status" value="1"/>
</dbReference>
<dbReference type="OrthoDB" id="5348860at2"/>
<protein>
    <submittedName>
        <fullName evidence="2">NlpE-like protein</fullName>
    </submittedName>
</protein>